<dbReference type="Pfam" id="PF17921">
    <property type="entry name" value="Integrase_H2C2"/>
    <property type="match status" value="1"/>
</dbReference>
<dbReference type="AlphaFoldDB" id="A0A1U7XPQ7"/>
<sequence length="210" mass="24250">MKLNLEKYAFGVGSGKFLGFMVSNRGIEINPDKIKAIEAITVVDSVKSVQRSYDKSHQFFLLLNKKNNFSWTPERQHALEELKRHLSSQLLCHTLKVHEQLYLYLARNEYIDYLKTGKLPSNPKESRALRIKVARFSLPEDTLYRRTFDGPLAICLGPGDTEYIFRKVHEGTCGNHSGVESLVRKIIRVGYYWIDMEKDARDFVQKCDGC</sequence>
<evidence type="ECO:0000313" key="3">
    <source>
        <dbReference type="RefSeq" id="XP_009791611.1"/>
    </source>
</evidence>
<reference evidence="2" key="1">
    <citation type="journal article" date="2013" name="Genome Biol.">
        <title>Reference genomes and transcriptomes of Nicotiana sylvestris and Nicotiana tomentosiformis.</title>
        <authorList>
            <person name="Sierro N."/>
            <person name="Battey J.N."/>
            <person name="Ouadi S."/>
            <person name="Bovet L."/>
            <person name="Goepfert S."/>
            <person name="Bakaher N."/>
            <person name="Peitsch M.C."/>
            <person name="Ivanov N.V."/>
        </authorList>
    </citation>
    <scope>NUCLEOTIDE SEQUENCE [LARGE SCALE GENOMIC DNA]</scope>
</reference>
<reference evidence="3" key="2">
    <citation type="submission" date="2025-08" db="UniProtKB">
        <authorList>
            <consortium name="RefSeq"/>
        </authorList>
    </citation>
    <scope>IDENTIFICATION</scope>
    <source>
        <tissue evidence="3">Leaf</tissue>
    </source>
</reference>
<dbReference type="InterPro" id="IPR041588">
    <property type="entry name" value="Integrase_H2C2"/>
</dbReference>
<protein>
    <submittedName>
        <fullName evidence="3">Uncharacterized protein LOC104238828</fullName>
    </submittedName>
</protein>
<dbReference type="Proteomes" id="UP000189701">
    <property type="component" value="Unplaced"/>
</dbReference>
<accession>A0A1U7XPQ7</accession>
<dbReference type="RefSeq" id="XP_009791611.1">
    <property type="nucleotide sequence ID" value="XM_009793309.1"/>
</dbReference>
<dbReference type="InterPro" id="IPR043502">
    <property type="entry name" value="DNA/RNA_pol_sf"/>
</dbReference>
<dbReference type="OrthoDB" id="1303608at2759"/>
<dbReference type="PANTHER" id="PTHR48475">
    <property type="entry name" value="RIBONUCLEASE H"/>
    <property type="match status" value="1"/>
</dbReference>
<feature type="domain" description="Integrase zinc-binding" evidence="1">
    <location>
        <begin position="162"/>
        <end position="210"/>
    </location>
</feature>
<dbReference type="eggNOG" id="KOG0017">
    <property type="taxonomic scope" value="Eukaryota"/>
</dbReference>
<dbReference type="SUPFAM" id="SSF56672">
    <property type="entry name" value="DNA/RNA polymerases"/>
    <property type="match status" value="1"/>
</dbReference>
<evidence type="ECO:0000313" key="2">
    <source>
        <dbReference type="Proteomes" id="UP000189701"/>
    </source>
</evidence>
<dbReference type="Gene3D" id="1.10.340.70">
    <property type="match status" value="1"/>
</dbReference>
<gene>
    <name evidence="3" type="primary">LOC104238828</name>
</gene>
<dbReference type="PANTHER" id="PTHR48475:SF2">
    <property type="entry name" value="RIBONUCLEASE H"/>
    <property type="match status" value="1"/>
</dbReference>
<proteinExistence type="predicted"/>
<name>A0A1U7XPQ7_NICSY</name>
<keyword evidence="2" id="KW-1185">Reference proteome</keyword>
<evidence type="ECO:0000259" key="1">
    <source>
        <dbReference type="Pfam" id="PF17921"/>
    </source>
</evidence>
<organism evidence="2 3">
    <name type="scientific">Nicotiana sylvestris</name>
    <name type="common">Wood tobacco</name>
    <name type="synonym">South American tobacco</name>
    <dbReference type="NCBI Taxonomy" id="4096"/>
    <lineage>
        <taxon>Eukaryota</taxon>
        <taxon>Viridiplantae</taxon>
        <taxon>Streptophyta</taxon>
        <taxon>Embryophyta</taxon>
        <taxon>Tracheophyta</taxon>
        <taxon>Spermatophyta</taxon>
        <taxon>Magnoliopsida</taxon>
        <taxon>eudicotyledons</taxon>
        <taxon>Gunneridae</taxon>
        <taxon>Pentapetalae</taxon>
        <taxon>asterids</taxon>
        <taxon>lamiids</taxon>
        <taxon>Solanales</taxon>
        <taxon>Solanaceae</taxon>
        <taxon>Nicotianoideae</taxon>
        <taxon>Nicotianeae</taxon>
        <taxon>Nicotiana</taxon>
    </lineage>
</organism>